<dbReference type="SUPFAM" id="SSF46689">
    <property type="entry name" value="Homeodomain-like"/>
    <property type="match status" value="1"/>
</dbReference>
<dbReference type="InterPro" id="IPR032877">
    <property type="entry name" value="Transposase_HTH"/>
</dbReference>
<dbReference type="RefSeq" id="WP_054258117.1">
    <property type="nucleotide sequence ID" value="NZ_CYIG01000102.1"/>
</dbReference>
<dbReference type="Pfam" id="PF13542">
    <property type="entry name" value="HTH_Tnp_ISL3"/>
    <property type="match status" value="1"/>
</dbReference>
<reference evidence="2 3" key="1">
    <citation type="submission" date="2016-10" db="EMBL/GenBank/DDBJ databases">
        <authorList>
            <person name="de Groot N.N."/>
        </authorList>
    </citation>
    <scope>NUCLEOTIDE SEQUENCE [LARGE SCALE GENOMIC DNA]</scope>
    <source>
        <strain evidence="2 3">R-24608</strain>
    </source>
</reference>
<dbReference type="NCBIfam" id="NF047595">
    <property type="entry name" value="IS66_ISRel24_TnpA"/>
    <property type="match status" value="1"/>
</dbReference>
<dbReference type="STRING" id="343013.SAMN04489707_10953"/>
<proteinExistence type="predicted"/>
<dbReference type="InterPro" id="IPR009057">
    <property type="entry name" value="Homeodomain-like_sf"/>
</dbReference>
<accession>A0A1I7KYE9</accession>
<gene>
    <name evidence="2" type="ORF">SAMN04489707_10953</name>
</gene>
<sequence length="131" mass="14165">MEIMHTMASEAIAPNPKRRFYSPELKARVVAQCRADGASIAAVALAHGINANIVHRWLREHPAAAAPKPVNPFIPLNLPSPEVEDAAPVCPSGSPTADIRVEIRRGTGVVTVSWPVEAASSCADWLRDWLR</sequence>
<name>A0A1I7KYE9_9BURK</name>
<dbReference type="AlphaFoldDB" id="A0A1I7KYE9"/>
<organism evidence="2 3">
    <name type="scientific">Paenacidovorax caeni</name>
    <dbReference type="NCBI Taxonomy" id="343013"/>
    <lineage>
        <taxon>Bacteria</taxon>
        <taxon>Pseudomonadati</taxon>
        <taxon>Pseudomonadota</taxon>
        <taxon>Betaproteobacteria</taxon>
        <taxon>Burkholderiales</taxon>
        <taxon>Comamonadaceae</taxon>
        <taxon>Paenacidovorax</taxon>
    </lineage>
</organism>
<evidence type="ECO:0000313" key="3">
    <source>
        <dbReference type="Proteomes" id="UP000183656"/>
    </source>
</evidence>
<evidence type="ECO:0000313" key="2">
    <source>
        <dbReference type="EMBL" id="SFV02450.1"/>
    </source>
</evidence>
<keyword evidence="3" id="KW-1185">Reference proteome</keyword>
<protein>
    <submittedName>
        <fullName evidence="2">Helix-turn-helix domain of transposase family ISL3</fullName>
    </submittedName>
</protein>
<dbReference type="EMBL" id="FPBX01000095">
    <property type="protein sequence ID" value="SFV02450.1"/>
    <property type="molecule type" value="Genomic_DNA"/>
</dbReference>
<feature type="domain" description="Transposase IS204/IS1001/IS1096/IS1165 helix-turn-helix" evidence="1">
    <location>
        <begin position="16"/>
        <end position="61"/>
    </location>
</feature>
<dbReference type="Proteomes" id="UP000183656">
    <property type="component" value="Unassembled WGS sequence"/>
</dbReference>
<evidence type="ECO:0000259" key="1">
    <source>
        <dbReference type="Pfam" id="PF13542"/>
    </source>
</evidence>